<evidence type="ECO:0000256" key="8">
    <source>
        <dbReference type="ARBA" id="ARBA00041866"/>
    </source>
</evidence>
<evidence type="ECO:0000256" key="4">
    <source>
        <dbReference type="ARBA" id="ARBA00022692"/>
    </source>
</evidence>
<comment type="caution">
    <text evidence="11">The sequence shown here is derived from an EMBL/GenBank/DDBJ whole genome shotgun (WGS) entry which is preliminary data.</text>
</comment>
<evidence type="ECO:0000256" key="9">
    <source>
        <dbReference type="ARBA" id="ARBA00042729"/>
    </source>
</evidence>
<feature type="transmembrane region" description="Helical" evidence="10">
    <location>
        <begin position="63"/>
        <end position="82"/>
    </location>
</feature>
<keyword evidence="4 10" id="KW-0812">Transmembrane</keyword>
<comment type="similarity">
    <text evidence="2">Belongs to the nucleotide-sugar transporter family. SLC35B subfamily.</text>
</comment>
<dbReference type="EMBL" id="JAPWTK010000019">
    <property type="protein sequence ID" value="KAJ8958117.1"/>
    <property type="molecule type" value="Genomic_DNA"/>
</dbReference>
<protein>
    <recommendedName>
        <fullName evidence="7">Adenosine 3'-phospho 5'-phosphosulfate transporter 2</fullName>
    </recommendedName>
    <alternativeName>
        <fullName evidence="8">PAPS transporter 2</fullName>
    </alternativeName>
    <alternativeName>
        <fullName evidence="9">Solute carrier family 35 member B3 homolog</fullName>
    </alternativeName>
</protein>
<feature type="transmembrane region" description="Helical" evidence="10">
    <location>
        <begin position="249"/>
        <end position="271"/>
    </location>
</feature>
<reference evidence="11" key="1">
    <citation type="journal article" date="2023" name="Insect Mol. Biol.">
        <title>Genome sequencing provides insights into the evolution of gene families encoding plant cell wall-degrading enzymes in longhorned beetles.</title>
        <authorList>
            <person name="Shin N.R."/>
            <person name="Okamura Y."/>
            <person name="Kirsch R."/>
            <person name="Pauchet Y."/>
        </authorList>
    </citation>
    <scope>NUCLEOTIDE SEQUENCE</scope>
    <source>
        <strain evidence="11">AMC_N1</strain>
    </source>
</reference>
<sequence length="290" mass="32325">MTSKQRLLLDPEPIKPKNSILCLDISKYTKTLQFLLCSGAVFVFFLLYGYMQELIFTIDGFQPYGWFLTLVQFGFYTVFGFIETKVKNINSRKIPMQTYFLLALLTLGTMGFSNASLGYLNYPTQVIFKCCKLIPVLAGGILIQGKRYGPLDFLAAVLMCVGLTLFTLADSQLQPNFNTKGITMISLALLCDAVIGNVQEKSMKNYGATNAEVVLYSYALGFLYIFIVMLATGDLVDGILFFAQNPKKIYGYAFLFSITGYLGIQVVLTLVRTTGAFAQSQLRHAERLSP</sequence>
<feature type="transmembrane region" description="Helical" evidence="10">
    <location>
        <begin position="32"/>
        <end position="51"/>
    </location>
</feature>
<dbReference type="GO" id="GO:0000139">
    <property type="term" value="C:Golgi membrane"/>
    <property type="evidence" value="ECO:0007669"/>
    <property type="project" value="UniProtKB-SubCell"/>
</dbReference>
<dbReference type="Pfam" id="PF08449">
    <property type="entry name" value="UAA"/>
    <property type="match status" value="1"/>
</dbReference>
<feature type="transmembrane region" description="Helical" evidence="10">
    <location>
        <begin position="218"/>
        <end position="243"/>
    </location>
</feature>
<dbReference type="InterPro" id="IPR013657">
    <property type="entry name" value="SCL35B1-4/HUT1"/>
</dbReference>
<dbReference type="PANTHER" id="PTHR10778:SF8">
    <property type="entry name" value="ADENOSINE 3'-PHOSPHO 5'-PHOSPHOSULFATE TRANSPORTER 2"/>
    <property type="match status" value="1"/>
</dbReference>
<gene>
    <name evidence="11" type="ORF">NQ318_006046</name>
</gene>
<dbReference type="PANTHER" id="PTHR10778">
    <property type="entry name" value="SOLUTE CARRIER FAMILY 35 MEMBER B"/>
    <property type="match status" value="1"/>
</dbReference>
<evidence type="ECO:0000313" key="12">
    <source>
        <dbReference type="Proteomes" id="UP001162162"/>
    </source>
</evidence>
<keyword evidence="5 10" id="KW-1133">Transmembrane helix</keyword>
<proteinExistence type="inferred from homology"/>
<keyword evidence="12" id="KW-1185">Reference proteome</keyword>
<evidence type="ECO:0000256" key="6">
    <source>
        <dbReference type="ARBA" id="ARBA00023136"/>
    </source>
</evidence>
<feature type="transmembrane region" description="Helical" evidence="10">
    <location>
        <begin position="150"/>
        <end position="169"/>
    </location>
</feature>
<accession>A0AAV8Z4N1</accession>
<evidence type="ECO:0000256" key="7">
    <source>
        <dbReference type="ARBA" id="ARBA00039669"/>
    </source>
</evidence>
<evidence type="ECO:0000256" key="5">
    <source>
        <dbReference type="ARBA" id="ARBA00022989"/>
    </source>
</evidence>
<evidence type="ECO:0000313" key="11">
    <source>
        <dbReference type="EMBL" id="KAJ8958117.1"/>
    </source>
</evidence>
<feature type="transmembrane region" description="Helical" evidence="10">
    <location>
        <begin position="98"/>
        <end position="120"/>
    </location>
</feature>
<keyword evidence="6 10" id="KW-0472">Membrane</keyword>
<evidence type="ECO:0000256" key="1">
    <source>
        <dbReference type="ARBA" id="ARBA00004653"/>
    </source>
</evidence>
<dbReference type="GO" id="GO:0046964">
    <property type="term" value="F:3'-phosphoadenosine 5'-phosphosulfate transmembrane transporter activity"/>
    <property type="evidence" value="ECO:0007669"/>
    <property type="project" value="TreeGrafter"/>
</dbReference>
<evidence type="ECO:0000256" key="3">
    <source>
        <dbReference type="ARBA" id="ARBA00022448"/>
    </source>
</evidence>
<dbReference type="GO" id="GO:0005789">
    <property type="term" value="C:endoplasmic reticulum membrane"/>
    <property type="evidence" value="ECO:0007669"/>
    <property type="project" value="TreeGrafter"/>
</dbReference>
<organism evidence="11 12">
    <name type="scientific">Aromia moschata</name>
    <dbReference type="NCBI Taxonomy" id="1265417"/>
    <lineage>
        <taxon>Eukaryota</taxon>
        <taxon>Metazoa</taxon>
        <taxon>Ecdysozoa</taxon>
        <taxon>Arthropoda</taxon>
        <taxon>Hexapoda</taxon>
        <taxon>Insecta</taxon>
        <taxon>Pterygota</taxon>
        <taxon>Neoptera</taxon>
        <taxon>Endopterygota</taxon>
        <taxon>Coleoptera</taxon>
        <taxon>Polyphaga</taxon>
        <taxon>Cucujiformia</taxon>
        <taxon>Chrysomeloidea</taxon>
        <taxon>Cerambycidae</taxon>
        <taxon>Cerambycinae</taxon>
        <taxon>Callichromatini</taxon>
        <taxon>Aromia</taxon>
    </lineage>
</organism>
<name>A0AAV8Z4N1_9CUCU</name>
<dbReference type="AlphaFoldDB" id="A0AAV8Z4N1"/>
<dbReference type="Proteomes" id="UP001162162">
    <property type="component" value="Unassembled WGS sequence"/>
</dbReference>
<evidence type="ECO:0000256" key="10">
    <source>
        <dbReference type="SAM" id="Phobius"/>
    </source>
</evidence>
<comment type="subcellular location">
    <subcellularLocation>
        <location evidence="1">Golgi apparatus membrane</location>
        <topology evidence="1">Multi-pass membrane protein</topology>
    </subcellularLocation>
</comment>
<evidence type="ECO:0000256" key="2">
    <source>
        <dbReference type="ARBA" id="ARBA00010694"/>
    </source>
</evidence>
<keyword evidence="3" id="KW-0813">Transport</keyword>